<evidence type="ECO:0000313" key="3">
    <source>
        <dbReference type="Proteomes" id="UP000070598"/>
    </source>
</evidence>
<comment type="caution">
    <text evidence="2">The sequence shown here is derived from an EMBL/GenBank/DDBJ whole genome shotgun (WGS) entry which is preliminary data.</text>
</comment>
<organism evidence="2 3">
    <name type="scientific">Carbonactinospora thermoautotrophica</name>
    <dbReference type="NCBI Taxonomy" id="1469144"/>
    <lineage>
        <taxon>Bacteria</taxon>
        <taxon>Bacillati</taxon>
        <taxon>Actinomycetota</taxon>
        <taxon>Actinomycetes</taxon>
        <taxon>Kitasatosporales</taxon>
        <taxon>Carbonactinosporaceae</taxon>
        <taxon>Carbonactinospora</taxon>
    </lineage>
</organism>
<accession>A0A132N7L9</accession>
<evidence type="ECO:0000313" key="4">
    <source>
        <dbReference type="Proteomes" id="UP000070659"/>
    </source>
</evidence>
<dbReference type="EMBL" id="JYIK01001112">
    <property type="protein sequence ID" value="KWX06155.1"/>
    <property type="molecule type" value="Genomic_DNA"/>
</dbReference>
<gene>
    <name evidence="1" type="ORF">TH66_19610</name>
    <name evidence="2" type="ORF">TR74_22835</name>
</gene>
<dbReference type="PATRIC" id="fig|1469144.8.peg.515"/>
<dbReference type="RefSeq" id="WP_067071382.1">
    <property type="nucleotide sequence ID" value="NZ_JYIJ01000019.1"/>
</dbReference>
<evidence type="ECO:0000313" key="2">
    <source>
        <dbReference type="EMBL" id="KWX06155.1"/>
    </source>
</evidence>
<sequence>MVAIIHCDEEEARFLRERRSRPEDLERGWETTRSAAVWKGTHIALIVTEDKPQNPAIAYVGRVSVGRQHGTLERDLTVTQVHALEWPVPLDELAQALPSRVRALAYKAEPLPKRSGEILLDVLTGLRPELTLVLESLQQRKPPIVVRNAAARLLAFERDAIGVALQMADFDRSLLEEAQLPETLDGPLGSFLNYMPVYGAHEDELINHDAARFLDWMGEDTNHRGWRVYAKGKQRLFIGNVNRKPAEETLGVDLIYYHVQRQSFVLVQYKEITPDGNDWSYYPSTDRDLDSQLQRMHAVDEACRKSIKNPNDYRLSETPCWLKLCRANGYIPRTSELILGMYLPHDFFRQLRGEDIGWFGYKTVPRYLDNTAFTQLVCDGWIGSAGTGDDLVREQIDASQAWGRDLIFAVLLGESPFKGERIKQRLVRFF</sequence>
<protein>
    <submittedName>
        <fullName evidence="2">Uncharacterized protein</fullName>
    </submittedName>
</protein>
<dbReference type="EMBL" id="JYIJ01000019">
    <property type="protein sequence ID" value="KWW97714.1"/>
    <property type="molecule type" value="Genomic_DNA"/>
</dbReference>
<reference evidence="2 4" key="1">
    <citation type="submission" date="2015-02" db="EMBL/GenBank/DDBJ databases">
        <title>Physiological reanalysis, assessment of diazotrophy, and genome sequences of multiple isolates of Streptomyces thermoautotrophicus.</title>
        <authorList>
            <person name="MacKellar D.C."/>
            <person name="Lieber L."/>
            <person name="Norman J."/>
            <person name="Bolger A."/>
            <person name="Tobin C."/>
            <person name="Murray J.W."/>
            <person name="Prell J."/>
        </authorList>
    </citation>
    <scope>NUCLEOTIDE SEQUENCE [LARGE SCALE GENOMIC DNA]</scope>
    <source>
        <strain evidence="2 4">UBT1</strain>
    </source>
</reference>
<evidence type="ECO:0000313" key="1">
    <source>
        <dbReference type="EMBL" id="KWW97714.1"/>
    </source>
</evidence>
<dbReference type="Proteomes" id="UP000070659">
    <property type="component" value="Unassembled WGS sequence"/>
</dbReference>
<dbReference type="AlphaFoldDB" id="A0A132N7L9"/>
<reference evidence="3" key="2">
    <citation type="submission" date="2015-02" db="EMBL/GenBank/DDBJ databases">
        <title>Physiological reanalysis, assessment of diazotrophy, and genome sequences of multiple isolates of Streptomyces thermoautotrophicus.</title>
        <authorList>
            <person name="MacKellar D.C."/>
            <person name="Lieber L."/>
            <person name="Norman J."/>
            <person name="Bolger A."/>
            <person name="Tobin C."/>
            <person name="Murray J.W."/>
            <person name="Friesen M."/>
            <person name="Prell J."/>
        </authorList>
    </citation>
    <scope>NUCLEOTIDE SEQUENCE [LARGE SCALE GENOMIC DNA]</scope>
    <source>
        <strain evidence="3">UBT1</strain>
    </source>
</reference>
<dbReference type="Proteomes" id="UP000070598">
    <property type="component" value="Unassembled WGS sequence"/>
</dbReference>
<name>A0A132N7L9_9ACTN</name>
<proteinExistence type="predicted"/>